<protein>
    <submittedName>
        <fullName evidence="1">Glycine--tRNA ligase beta subunit</fullName>
    </submittedName>
</protein>
<gene>
    <name evidence="1" type="primary">glyS</name>
    <name evidence="1" type="ORF">DAT39_005755</name>
</gene>
<comment type="caution">
    <text evidence="1">The sequence shown here is derived from an EMBL/GenBank/DDBJ whole genome shotgun (WGS) entry which is preliminary data.</text>
</comment>
<dbReference type="AlphaFoldDB" id="A0A8J4UAS3"/>
<keyword evidence="2" id="KW-1185">Reference proteome</keyword>
<evidence type="ECO:0000313" key="2">
    <source>
        <dbReference type="Proteomes" id="UP000727407"/>
    </source>
</evidence>
<dbReference type="GO" id="GO:0016874">
    <property type="term" value="F:ligase activity"/>
    <property type="evidence" value="ECO:0007669"/>
    <property type="project" value="UniProtKB-KW"/>
</dbReference>
<reference evidence="1" key="1">
    <citation type="submission" date="2020-07" db="EMBL/GenBank/DDBJ databases">
        <title>Clarias magur genome sequencing, assembly and annotation.</title>
        <authorList>
            <person name="Kushwaha B."/>
            <person name="Kumar R."/>
            <person name="Das P."/>
            <person name="Joshi C.G."/>
            <person name="Kumar D."/>
            <person name="Nagpure N.S."/>
            <person name="Pandey M."/>
            <person name="Agarwal S."/>
            <person name="Srivastava S."/>
            <person name="Singh M."/>
            <person name="Sahoo L."/>
            <person name="Jayasankar P."/>
            <person name="Meher P.K."/>
            <person name="Koringa P.G."/>
            <person name="Iquebal M.A."/>
            <person name="Das S.P."/>
            <person name="Bit A."/>
            <person name="Patnaik S."/>
            <person name="Patel N."/>
            <person name="Shah T.M."/>
            <person name="Hinsu A."/>
            <person name="Jena J.K."/>
        </authorList>
    </citation>
    <scope>NUCLEOTIDE SEQUENCE</scope>
    <source>
        <strain evidence="1">CIFAMagur01</strain>
        <tissue evidence="1">Testis</tissue>
    </source>
</reference>
<proteinExistence type="predicted"/>
<organism evidence="1 2">
    <name type="scientific">Clarias magur</name>
    <name type="common">Asian catfish</name>
    <name type="synonym">Macropteronotus magur</name>
    <dbReference type="NCBI Taxonomy" id="1594786"/>
    <lineage>
        <taxon>Eukaryota</taxon>
        <taxon>Metazoa</taxon>
        <taxon>Chordata</taxon>
        <taxon>Craniata</taxon>
        <taxon>Vertebrata</taxon>
        <taxon>Euteleostomi</taxon>
        <taxon>Actinopterygii</taxon>
        <taxon>Neopterygii</taxon>
        <taxon>Teleostei</taxon>
        <taxon>Ostariophysi</taxon>
        <taxon>Siluriformes</taxon>
        <taxon>Clariidae</taxon>
        <taxon>Clarias</taxon>
    </lineage>
</organism>
<accession>A0A8J4UAS3</accession>
<name>A0A8J4UAS3_CLAMG</name>
<keyword evidence="1" id="KW-0436">Ligase</keyword>
<dbReference type="Proteomes" id="UP000727407">
    <property type="component" value="Unassembled WGS sequence"/>
</dbReference>
<dbReference type="EMBL" id="QNUK01000055">
    <property type="protein sequence ID" value="KAF5904573.1"/>
    <property type="molecule type" value="Genomic_DNA"/>
</dbReference>
<sequence>MILLNSQGDEERPFKVIHEVCVPVVGAGAGLLSAMPLQRGLERSCQAWQAKFDANRQADYGCGIWAPGSGPSP</sequence>
<evidence type="ECO:0000313" key="1">
    <source>
        <dbReference type="EMBL" id="KAF5904573.1"/>
    </source>
</evidence>